<protein>
    <submittedName>
        <fullName evidence="1">Uncharacterized protein</fullName>
    </submittedName>
</protein>
<dbReference type="AlphaFoldDB" id="A0A6J4PN08"/>
<evidence type="ECO:0000313" key="1">
    <source>
        <dbReference type="EMBL" id="CAA9420629.1"/>
    </source>
</evidence>
<proteinExistence type="predicted"/>
<name>A0A6J4PN08_9BACT</name>
<sequence length="239" mass="28046">MKAAAVGDDFSNNLEQFEVDSRIVYPSYKSFDEFIDVPRLRSLDAYIADGIKRHIETQKEDYFINYYRLDENTPYQPGVREIWLSRTKPGTPYDYLDLDQTDLWERTEAAAEFSLLMDFIETLPFKQKGRMLIIYDDAGLTVPAHRDHVESEICHEFIWFRTNLKKPFYVLNHETNEKKYVESHSAWFDSVNQFHGSDAYDGLSFSIRVDGTFTDEFRKLIPKPEFNLASMPSLWACIS</sequence>
<organism evidence="1">
    <name type="scientific">uncultured Pyrinomonadaceae bacterium</name>
    <dbReference type="NCBI Taxonomy" id="2283094"/>
    <lineage>
        <taxon>Bacteria</taxon>
        <taxon>Pseudomonadati</taxon>
        <taxon>Acidobacteriota</taxon>
        <taxon>Blastocatellia</taxon>
        <taxon>Blastocatellales</taxon>
        <taxon>Pyrinomonadaceae</taxon>
        <taxon>environmental samples</taxon>
    </lineage>
</organism>
<reference evidence="1" key="1">
    <citation type="submission" date="2020-02" db="EMBL/GenBank/DDBJ databases">
        <authorList>
            <person name="Meier V. D."/>
        </authorList>
    </citation>
    <scope>NUCLEOTIDE SEQUENCE</scope>
    <source>
        <strain evidence="1">AVDCRST_MAG74</strain>
    </source>
</reference>
<accession>A0A6J4PN08</accession>
<gene>
    <name evidence="1" type="ORF">AVDCRST_MAG74-2944</name>
</gene>
<dbReference type="EMBL" id="CADCUR010000270">
    <property type="protein sequence ID" value="CAA9420629.1"/>
    <property type="molecule type" value="Genomic_DNA"/>
</dbReference>